<gene>
    <name evidence="2" type="ORF">J3998_08935</name>
</gene>
<proteinExistence type="predicted"/>
<evidence type="ECO:0000313" key="2">
    <source>
        <dbReference type="EMBL" id="MBO1927699.1"/>
    </source>
</evidence>
<feature type="transmembrane region" description="Helical" evidence="1">
    <location>
        <begin position="95"/>
        <end position="113"/>
    </location>
</feature>
<feature type="transmembrane region" description="Helical" evidence="1">
    <location>
        <begin position="64"/>
        <end position="83"/>
    </location>
</feature>
<dbReference type="EMBL" id="JAGETV010000016">
    <property type="protein sequence ID" value="MBO1927699.1"/>
    <property type="molecule type" value="Genomic_DNA"/>
</dbReference>
<feature type="transmembrane region" description="Helical" evidence="1">
    <location>
        <begin position="35"/>
        <end position="57"/>
    </location>
</feature>
<sequence length="131" mass="14646">MVKNCRVVFAVLLIAISLLFYSVMGKEFPQDMLSHYKLLVIVSLIVAVNSMAFSAVIAKGSMPFTVYIFVTGLLMALIPIYLADLAKLSSDQILYFVYVAMIFILLSSAMLVWRNHRTVRGKGCPVNQSFK</sequence>
<evidence type="ECO:0000313" key="3">
    <source>
        <dbReference type="Proteomes" id="UP000664835"/>
    </source>
</evidence>
<keyword evidence="1" id="KW-0472">Membrane</keyword>
<keyword evidence="1" id="KW-1133">Transmembrane helix</keyword>
<reference evidence="2 3" key="1">
    <citation type="submission" date="2021-03" db="EMBL/GenBank/DDBJ databases">
        <title>Thiomicrorhabdus sp.nov.,novel sulfur-oxidizing bacteria isolated from coastal sediment.</title>
        <authorList>
            <person name="Liu X."/>
        </authorList>
    </citation>
    <scope>NUCLEOTIDE SEQUENCE [LARGE SCALE GENOMIC DNA]</scope>
    <source>
        <strain evidence="2 3">6S2-11</strain>
    </source>
</reference>
<protein>
    <submittedName>
        <fullName evidence="2">Uncharacterized protein</fullName>
    </submittedName>
</protein>
<keyword evidence="1" id="KW-0812">Transmembrane</keyword>
<organism evidence="2 3">
    <name type="scientific">Thiomicrorhabdus marina</name>
    <dbReference type="NCBI Taxonomy" id="2818442"/>
    <lineage>
        <taxon>Bacteria</taxon>
        <taxon>Pseudomonadati</taxon>
        <taxon>Pseudomonadota</taxon>
        <taxon>Gammaproteobacteria</taxon>
        <taxon>Thiotrichales</taxon>
        <taxon>Piscirickettsiaceae</taxon>
        <taxon>Thiomicrorhabdus</taxon>
    </lineage>
</organism>
<comment type="caution">
    <text evidence="2">The sequence shown here is derived from an EMBL/GenBank/DDBJ whole genome shotgun (WGS) entry which is preliminary data.</text>
</comment>
<dbReference type="Proteomes" id="UP000664835">
    <property type="component" value="Unassembled WGS sequence"/>
</dbReference>
<dbReference type="RefSeq" id="WP_208150315.1">
    <property type="nucleotide sequence ID" value="NZ_JAGETV010000016.1"/>
</dbReference>
<evidence type="ECO:0000256" key="1">
    <source>
        <dbReference type="SAM" id="Phobius"/>
    </source>
</evidence>
<keyword evidence="3" id="KW-1185">Reference proteome</keyword>
<accession>A0ABS3Q6X5</accession>
<name>A0ABS3Q6X5_9GAMM</name>